<name>A0A1Z5S6S6_SORBI</name>
<proteinExistence type="predicted"/>
<reference evidence="2" key="2">
    <citation type="journal article" date="2018" name="Plant J.">
        <title>The Sorghum bicolor reference genome: improved assembly, gene annotations, a transcriptome atlas, and signatures of genome organization.</title>
        <authorList>
            <person name="McCormick R.F."/>
            <person name="Truong S.K."/>
            <person name="Sreedasyam A."/>
            <person name="Jenkins J."/>
            <person name="Shu S."/>
            <person name="Sims D."/>
            <person name="Kennedy M."/>
            <person name="Amirebrahimi M."/>
            <person name="Weers B.D."/>
            <person name="McKinley B."/>
            <person name="Mattison A."/>
            <person name="Morishige D.T."/>
            <person name="Grimwood J."/>
            <person name="Schmutz J."/>
            <person name="Mullet J.E."/>
        </authorList>
    </citation>
    <scope>NUCLEOTIDE SEQUENCE [LARGE SCALE GENOMIC DNA]</scope>
    <source>
        <strain evidence="2">cv. BTx623</strain>
    </source>
</reference>
<dbReference type="Gramene" id="OQU91637">
    <property type="protein sequence ID" value="OQU91637"/>
    <property type="gene ID" value="SORBI_3001G220132"/>
</dbReference>
<dbReference type="InParanoid" id="A0A1Z5S6S6"/>
<dbReference type="OMA" id="LRYRGCA"/>
<gene>
    <name evidence="1" type="ORF">SORBI_3001G220132</name>
</gene>
<protein>
    <submittedName>
        <fullName evidence="1">Uncharacterized protein</fullName>
    </submittedName>
</protein>
<evidence type="ECO:0000313" key="2">
    <source>
        <dbReference type="Proteomes" id="UP000000768"/>
    </source>
</evidence>
<sequence>MANSGGFGGSRPQSASAPLFLIPEPERRFLPDCSPSFVCRSHHRLAHPPGLRSPLRYRGCAHGPSRRLWCSGCTGNP</sequence>
<reference evidence="1 2" key="1">
    <citation type="journal article" date="2009" name="Nature">
        <title>The Sorghum bicolor genome and the diversification of grasses.</title>
        <authorList>
            <person name="Paterson A.H."/>
            <person name="Bowers J.E."/>
            <person name="Bruggmann R."/>
            <person name="Dubchak I."/>
            <person name="Grimwood J."/>
            <person name="Gundlach H."/>
            <person name="Haberer G."/>
            <person name="Hellsten U."/>
            <person name="Mitros T."/>
            <person name="Poliakov A."/>
            <person name="Schmutz J."/>
            <person name="Spannagl M."/>
            <person name="Tang H."/>
            <person name="Wang X."/>
            <person name="Wicker T."/>
            <person name="Bharti A.K."/>
            <person name="Chapman J."/>
            <person name="Feltus F.A."/>
            <person name="Gowik U."/>
            <person name="Grigoriev I.V."/>
            <person name="Lyons E."/>
            <person name="Maher C.A."/>
            <person name="Martis M."/>
            <person name="Narechania A."/>
            <person name="Otillar R.P."/>
            <person name="Penning B.W."/>
            <person name="Salamov A.A."/>
            <person name="Wang Y."/>
            <person name="Zhang L."/>
            <person name="Carpita N.C."/>
            <person name="Freeling M."/>
            <person name="Gingle A.R."/>
            <person name="Hash C.T."/>
            <person name="Keller B."/>
            <person name="Klein P."/>
            <person name="Kresovich S."/>
            <person name="McCann M.C."/>
            <person name="Ming R."/>
            <person name="Peterson D.G."/>
            <person name="Mehboob-ur-Rahman"/>
            <person name="Ware D."/>
            <person name="Westhoff P."/>
            <person name="Mayer K.F."/>
            <person name="Messing J."/>
            <person name="Rokhsar D.S."/>
        </authorList>
    </citation>
    <scope>NUCLEOTIDE SEQUENCE [LARGE SCALE GENOMIC DNA]</scope>
    <source>
        <strain evidence="2">cv. BTx623</strain>
    </source>
</reference>
<dbReference type="AlphaFoldDB" id="A0A1Z5S6S6"/>
<accession>A0A1Z5S6S6</accession>
<dbReference type="EMBL" id="CM000760">
    <property type="protein sequence ID" value="OQU91637.1"/>
    <property type="molecule type" value="Genomic_DNA"/>
</dbReference>
<evidence type="ECO:0000313" key="1">
    <source>
        <dbReference type="EMBL" id="OQU91637.1"/>
    </source>
</evidence>
<dbReference type="Proteomes" id="UP000000768">
    <property type="component" value="Chromosome 1"/>
</dbReference>
<organism evidence="1 2">
    <name type="scientific">Sorghum bicolor</name>
    <name type="common">Sorghum</name>
    <name type="synonym">Sorghum vulgare</name>
    <dbReference type="NCBI Taxonomy" id="4558"/>
    <lineage>
        <taxon>Eukaryota</taxon>
        <taxon>Viridiplantae</taxon>
        <taxon>Streptophyta</taxon>
        <taxon>Embryophyta</taxon>
        <taxon>Tracheophyta</taxon>
        <taxon>Spermatophyta</taxon>
        <taxon>Magnoliopsida</taxon>
        <taxon>Liliopsida</taxon>
        <taxon>Poales</taxon>
        <taxon>Poaceae</taxon>
        <taxon>PACMAD clade</taxon>
        <taxon>Panicoideae</taxon>
        <taxon>Andropogonodae</taxon>
        <taxon>Andropogoneae</taxon>
        <taxon>Sorghinae</taxon>
        <taxon>Sorghum</taxon>
    </lineage>
</organism>
<keyword evidence="2" id="KW-1185">Reference proteome</keyword>